<dbReference type="SMART" id="SM00717">
    <property type="entry name" value="SANT"/>
    <property type="match status" value="1"/>
</dbReference>
<dbReference type="PANTHER" id="PTHR12374">
    <property type="entry name" value="TRANSCRIPTIONAL ADAPTOR 2 ADA2 -RELATED"/>
    <property type="match status" value="1"/>
</dbReference>
<feature type="domain" description="SWIRM" evidence="9">
    <location>
        <begin position="831"/>
        <end position="930"/>
    </location>
</feature>
<dbReference type="GO" id="GO:0006338">
    <property type="term" value="P:chromatin remodeling"/>
    <property type="evidence" value="ECO:0007669"/>
    <property type="project" value="TreeGrafter"/>
</dbReference>
<evidence type="ECO:0000313" key="12">
    <source>
        <dbReference type="EMBL" id="CAE0708946.1"/>
    </source>
</evidence>
<dbReference type="PROSITE" id="PS50934">
    <property type="entry name" value="SWIRM"/>
    <property type="match status" value="1"/>
</dbReference>
<feature type="domain" description="Myb-like" evidence="7">
    <location>
        <begin position="236"/>
        <end position="287"/>
    </location>
</feature>
<evidence type="ECO:0000259" key="10">
    <source>
        <dbReference type="PROSITE" id="PS51293"/>
    </source>
</evidence>
<dbReference type="InterPro" id="IPR007526">
    <property type="entry name" value="SWIRM"/>
</dbReference>
<sequence length="937" mass="104358">MGPRRRKGKGGSRSSTPTPPSASQNEKGNKNDETDEKAEKNSPKSDDTQTKKTRAVVDEKSLLVLTSEKRRGIYECDYCHSDISQQPRIRCAVCSDFDLCLDCFTTTDHGAMMARIKAANQTQTELNKDGIESSSIVGVAISSAAAHHEDHHCYRVCDSTRYPIFPPGRVAAPPLVPAIKKGTEETNNKEQGTTDEMSVEGEKKKPPSTGSKNDARPILSHSNNISVEVLLSDDPKSLWTAEEDLRLIDAIATHGLGNWVDIAEAIGGNGSVGKTPKRCIERYLDDYLGRYGYILPQWTIADDTTEESMNTTAPVCMDTNPKDATQIDGSAKIITFANAGSTQNDTNSKKTGDTGVAAITDSKKDQNQNKAQGTGTEQTPSEESNQSKEGGQETAVELPEKTSTVGTSASILAAKIIVDDDDRVRTSKRRSAAATGNSSFRKKLKVFPTESFPGYEKIWPKPYLPTTSGAVMGKEVARDQSYKAELAFVKASLAAPSKEEADKIRQTWIDTKLGRIGAPTVLPPRSHDVVHLLGSELAGFMPRRGDFDVEWENEAETALADMEFIRGDKPEDKELKLKVLQIYCEKLDEREKRKKFVLNRHLYDYRTYVQNDLKLPADERDLVHRMRLFERFHAPDEHTQFINDILKAKRLRKEIAKLQMYRRMGIRSLAEVEMYELDKDRRQFHKKLEIDAKAKAAAIANPKGSVKGGGTTPNASTSSTSRTPIQFKGTGSLWKTYRVNDRQKRRNSGRSGSLIEGTPSKTSDHKTAPNGDRANEGENNEDRHVENMVNKEGKGISINLDKTAEEVTIEKESRIEKDKADVTTERDDPMEMDVAEKTNFDLSSARCRDLLTRKELNLCERHQIYPAQYLEIKKALIHESLENGLLNKDSSNSNKRTIVKIDVERRGNIVEFLIRAGWINRKLGDAALRVVTPRPAS</sequence>
<organism evidence="12">
    <name type="scientific">Pseudo-nitzschia australis</name>
    <dbReference type="NCBI Taxonomy" id="44445"/>
    <lineage>
        <taxon>Eukaryota</taxon>
        <taxon>Sar</taxon>
        <taxon>Stramenopiles</taxon>
        <taxon>Ochrophyta</taxon>
        <taxon>Bacillariophyta</taxon>
        <taxon>Bacillariophyceae</taxon>
        <taxon>Bacillariophycidae</taxon>
        <taxon>Bacillariales</taxon>
        <taxon>Bacillariaceae</taxon>
        <taxon>Pseudo-nitzschia</taxon>
    </lineage>
</organism>
<accession>A0A6U9VPR2</accession>
<evidence type="ECO:0000256" key="1">
    <source>
        <dbReference type="ARBA" id="ARBA00022723"/>
    </source>
</evidence>
<dbReference type="GO" id="GO:0008270">
    <property type="term" value="F:zinc ion binding"/>
    <property type="evidence" value="ECO:0007669"/>
    <property type="project" value="UniProtKB-KW"/>
</dbReference>
<dbReference type="Gene3D" id="1.10.10.10">
    <property type="entry name" value="Winged helix-like DNA-binding domain superfamily/Winged helix DNA-binding domain"/>
    <property type="match status" value="1"/>
</dbReference>
<keyword evidence="1" id="KW-0479">Metal-binding</keyword>
<keyword evidence="3" id="KW-0862">Zinc</keyword>
<dbReference type="EMBL" id="HBIX01002247">
    <property type="protein sequence ID" value="CAE0708947.1"/>
    <property type="molecule type" value="Transcribed_RNA"/>
</dbReference>
<evidence type="ECO:0000256" key="5">
    <source>
        <dbReference type="PROSITE-ProRule" id="PRU00228"/>
    </source>
</evidence>
<dbReference type="EMBL" id="HBIX01002246">
    <property type="protein sequence ID" value="CAE0708946.1"/>
    <property type="molecule type" value="Transcribed_RNA"/>
</dbReference>
<feature type="region of interest" description="Disordered" evidence="6">
    <location>
        <begin position="341"/>
        <end position="404"/>
    </location>
</feature>
<dbReference type="PROSITE" id="PS51294">
    <property type="entry name" value="HTH_MYB"/>
    <property type="match status" value="1"/>
</dbReference>
<dbReference type="Pfam" id="PF04433">
    <property type="entry name" value="SWIRM"/>
    <property type="match status" value="1"/>
</dbReference>
<dbReference type="Pfam" id="PF22941">
    <property type="entry name" value="TADA2A-like_3rd"/>
    <property type="match status" value="1"/>
</dbReference>
<feature type="region of interest" description="Disordered" evidence="6">
    <location>
        <begin position="701"/>
        <end position="792"/>
    </location>
</feature>
<dbReference type="SMART" id="SM00291">
    <property type="entry name" value="ZnF_ZZ"/>
    <property type="match status" value="1"/>
</dbReference>
<feature type="compositionally biased region" description="Basic residues" evidence="6">
    <location>
        <begin position="1"/>
        <end position="10"/>
    </location>
</feature>
<keyword evidence="2 5" id="KW-0863">Zinc-finger</keyword>
<dbReference type="PANTHER" id="PTHR12374:SF20">
    <property type="entry name" value="TRANSCRIPTIONAL ADAPTER 2-ALPHA"/>
    <property type="match status" value="1"/>
</dbReference>
<dbReference type="PROSITE" id="PS50090">
    <property type="entry name" value="MYB_LIKE"/>
    <property type="match status" value="1"/>
</dbReference>
<protein>
    <recommendedName>
        <fullName evidence="14">Transcriptional adapter</fullName>
    </recommendedName>
</protein>
<dbReference type="InterPro" id="IPR009057">
    <property type="entry name" value="Homeodomain-like_sf"/>
</dbReference>
<name>A0A6U9VPR2_9STRA</name>
<keyword evidence="4" id="KW-0539">Nucleus</keyword>
<dbReference type="InterPro" id="IPR043145">
    <property type="entry name" value="Znf_ZZ_sf"/>
</dbReference>
<dbReference type="InterPro" id="IPR055141">
    <property type="entry name" value="TADA2A_B-like_dom"/>
</dbReference>
<dbReference type="GO" id="GO:0003713">
    <property type="term" value="F:transcription coactivator activity"/>
    <property type="evidence" value="ECO:0007669"/>
    <property type="project" value="TreeGrafter"/>
</dbReference>
<reference evidence="12" key="1">
    <citation type="submission" date="2021-01" db="EMBL/GenBank/DDBJ databases">
        <authorList>
            <person name="Corre E."/>
            <person name="Pelletier E."/>
            <person name="Niang G."/>
            <person name="Scheremetjew M."/>
            <person name="Finn R."/>
            <person name="Kale V."/>
            <person name="Holt S."/>
            <person name="Cochrane G."/>
            <person name="Meng A."/>
            <person name="Brown T."/>
            <person name="Cohen L."/>
        </authorList>
    </citation>
    <scope>NUCLEOTIDE SEQUENCE</scope>
    <source>
        <strain evidence="12">10249 10 AB</strain>
    </source>
</reference>
<dbReference type="PROSITE" id="PS01357">
    <property type="entry name" value="ZF_ZZ_1"/>
    <property type="match status" value="1"/>
</dbReference>
<dbReference type="InterPro" id="IPR000433">
    <property type="entry name" value="Znf_ZZ"/>
</dbReference>
<dbReference type="CDD" id="cd02335">
    <property type="entry name" value="ZZ_ADA2"/>
    <property type="match status" value="1"/>
</dbReference>
<dbReference type="GO" id="GO:0005634">
    <property type="term" value="C:nucleus"/>
    <property type="evidence" value="ECO:0007669"/>
    <property type="project" value="TreeGrafter"/>
</dbReference>
<feature type="domain" description="SANT" evidence="10">
    <location>
        <begin position="234"/>
        <end position="284"/>
    </location>
</feature>
<feature type="domain" description="ZZ-type" evidence="8">
    <location>
        <begin position="71"/>
        <end position="121"/>
    </location>
</feature>
<dbReference type="InterPro" id="IPR041983">
    <property type="entry name" value="ADA2-like_ZZ"/>
</dbReference>
<evidence type="ECO:0000256" key="4">
    <source>
        <dbReference type="ARBA" id="ARBA00023242"/>
    </source>
</evidence>
<dbReference type="PROSITE" id="PS50135">
    <property type="entry name" value="ZF_ZZ_2"/>
    <property type="match status" value="1"/>
</dbReference>
<dbReference type="Gene3D" id="3.30.60.90">
    <property type="match status" value="1"/>
</dbReference>
<evidence type="ECO:0000259" key="8">
    <source>
        <dbReference type="PROSITE" id="PS50135"/>
    </source>
</evidence>
<dbReference type="InterPro" id="IPR017884">
    <property type="entry name" value="SANT_dom"/>
</dbReference>
<dbReference type="InterPro" id="IPR001005">
    <property type="entry name" value="SANT/Myb"/>
</dbReference>
<dbReference type="GO" id="GO:0003682">
    <property type="term" value="F:chromatin binding"/>
    <property type="evidence" value="ECO:0007669"/>
    <property type="project" value="TreeGrafter"/>
</dbReference>
<evidence type="ECO:0000259" key="9">
    <source>
        <dbReference type="PROSITE" id="PS50934"/>
    </source>
</evidence>
<dbReference type="Pfam" id="PF00569">
    <property type="entry name" value="ZZ"/>
    <property type="match status" value="1"/>
</dbReference>
<evidence type="ECO:0000313" key="13">
    <source>
        <dbReference type="EMBL" id="CAE0708947.1"/>
    </source>
</evidence>
<gene>
    <name evidence="12" type="ORF">PAUS00366_LOCUS1666</name>
    <name evidence="13" type="ORF">PAUS00366_LOCUS1667</name>
</gene>
<dbReference type="CDD" id="cd00167">
    <property type="entry name" value="SANT"/>
    <property type="match status" value="1"/>
</dbReference>
<dbReference type="Pfam" id="PF00249">
    <property type="entry name" value="Myb_DNA-binding"/>
    <property type="match status" value="1"/>
</dbReference>
<dbReference type="InterPro" id="IPR017930">
    <property type="entry name" value="Myb_dom"/>
</dbReference>
<evidence type="ECO:0000256" key="6">
    <source>
        <dbReference type="SAM" id="MobiDB-lite"/>
    </source>
</evidence>
<dbReference type="InterPro" id="IPR036388">
    <property type="entry name" value="WH-like_DNA-bd_sf"/>
</dbReference>
<dbReference type="GO" id="GO:0006357">
    <property type="term" value="P:regulation of transcription by RNA polymerase II"/>
    <property type="evidence" value="ECO:0007669"/>
    <property type="project" value="TreeGrafter"/>
</dbReference>
<dbReference type="PROSITE" id="PS51293">
    <property type="entry name" value="SANT"/>
    <property type="match status" value="1"/>
</dbReference>
<dbReference type="FunFam" id="1.10.10.10:FF:000087">
    <property type="entry name" value="Transcriptional adapter 2"/>
    <property type="match status" value="1"/>
</dbReference>
<feature type="compositionally biased region" description="Polar residues" evidence="6">
    <location>
        <begin position="712"/>
        <end position="724"/>
    </location>
</feature>
<feature type="region of interest" description="Disordered" evidence="6">
    <location>
        <begin position="1"/>
        <end position="53"/>
    </location>
</feature>
<evidence type="ECO:0008006" key="14">
    <source>
        <dbReference type="Google" id="ProtNLM"/>
    </source>
</evidence>
<feature type="domain" description="HTH myb-type" evidence="11">
    <location>
        <begin position="236"/>
        <end position="282"/>
    </location>
</feature>
<feature type="compositionally biased region" description="Polar residues" evidence="6">
    <location>
        <begin position="368"/>
        <end position="389"/>
    </location>
</feature>
<dbReference type="SUPFAM" id="SSF46689">
    <property type="entry name" value="Homeodomain-like"/>
    <property type="match status" value="2"/>
</dbReference>
<dbReference type="SUPFAM" id="SSF57850">
    <property type="entry name" value="RING/U-box"/>
    <property type="match status" value="1"/>
</dbReference>
<feature type="region of interest" description="Disordered" evidence="6">
    <location>
        <begin position="180"/>
        <end position="219"/>
    </location>
</feature>
<proteinExistence type="predicted"/>
<feature type="compositionally biased region" description="Basic and acidic residues" evidence="6">
    <location>
        <begin position="27"/>
        <end position="53"/>
    </location>
</feature>
<dbReference type="AlphaFoldDB" id="A0A6U9VPR2"/>
<dbReference type="Gene3D" id="1.10.10.60">
    <property type="entry name" value="Homeodomain-like"/>
    <property type="match status" value="1"/>
</dbReference>
<evidence type="ECO:0000256" key="3">
    <source>
        <dbReference type="ARBA" id="ARBA00022833"/>
    </source>
</evidence>
<evidence type="ECO:0000259" key="7">
    <source>
        <dbReference type="PROSITE" id="PS50090"/>
    </source>
</evidence>
<evidence type="ECO:0000259" key="11">
    <source>
        <dbReference type="PROSITE" id="PS51294"/>
    </source>
</evidence>
<evidence type="ECO:0000256" key="2">
    <source>
        <dbReference type="ARBA" id="ARBA00022771"/>
    </source>
</evidence>
<feature type="compositionally biased region" description="Basic and acidic residues" evidence="6">
    <location>
        <begin position="762"/>
        <end position="792"/>
    </location>
</feature>